<accession>A0A7W7D3H0</accession>
<dbReference type="RefSeq" id="WP_184877301.1">
    <property type="nucleotide sequence ID" value="NZ_BOOV01000025.1"/>
</dbReference>
<comment type="caution">
    <text evidence="2">The sequence shown here is derived from an EMBL/GenBank/DDBJ whole genome shotgun (WGS) entry which is preliminary data.</text>
</comment>
<name>A0A7W7D3H0_9ACTN</name>
<evidence type="ECO:0000313" key="3">
    <source>
        <dbReference type="Proteomes" id="UP000542210"/>
    </source>
</evidence>
<feature type="signal peptide" evidence="1">
    <location>
        <begin position="1"/>
        <end position="37"/>
    </location>
</feature>
<evidence type="ECO:0000256" key="1">
    <source>
        <dbReference type="SAM" id="SignalP"/>
    </source>
</evidence>
<dbReference type="EMBL" id="JACHND010000001">
    <property type="protein sequence ID" value="MBB4699629.1"/>
    <property type="molecule type" value="Genomic_DNA"/>
</dbReference>
<feature type="chain" id="PRO_5030819628" evidence="1">
    <location>
        <begin position="38"/>
        <end position="202"/>
    </location>
</feature>
<sequence length="202" mass="20527">MSSFSRRAFVSGRRACLVAAGAAVLMAGGMMTTSASGATSEPPPGAASGPAEGAGLAIASGINYLPARVNLQPTASGAWVGTGLAVTLPHAGTYALDLNVRTRLTGVPPVNAYVVGRLWNTTAGALVPNSERLLSQILDTTPLAAGAIGKNETAPISEYITVNGPTTIRLEVQRTNASGASTAADVWTDANGRSSFRYTEIP</sequence>
<gene>
    <name evidence="2" type="ORF">BJ982_001173</name>
</gene>
<keyword evidence="1" id="KW-0732">Signal</keyword>
<organism evidence="2 3">
    <name type="scientific">Sphaerisporangium siamense</name>
    <dbReference type="NCBI Taxonomy" id="795645"/>
    <lineage>
        <taxon>Bacteria</taxon>
        <taxon>Bacillati</taxon>
        <taxon>Actinomycetota</taxon>
        <taxon>Actinomycetes</taxon>
        <taxon>Streptosporangiales</taxon>
        <taxon>Streptosporangiaceae</taxon>
        <taxon>Sphaerisporangium</taxon>
    </lineage>
</organism>
<keyword evidence="3" id="KW-1185">Reference proteome</keyword>
<reference evidence="2 3" key="1">
    <citation type="submission" date="2020-08" db="EMBL/GenBank/DDBJ databases">
        <title>Sequencing the genomes of 1000 actinobacteria strains.</title>
        <authorList>
            <person name="Klenk H.-P."/>
        </authorList>
    </citation>
    <scope>NUCLEOTIDE SEQUENCE [LARGE SCALE GENOMIC DNA]</scope>
    <source>
        <strain evidence="2 3">DSM 45784</strain>
    </source>
</reference>
<evidence type="ECO:0000313" key="2">
    <source>
        <dbReference type="EMBL" id="MBB4699629.1"/>
    </source>
</evidence>
<dbReference type="AlphaFoldDB" id="A0A7W7D3H0"/>
<protein>
    <submittedName>
        <fullName evidence="2">Uncharacterized protein</fullName>
    </submittedName>
</protein>
<proteinExistence type="predicted"/>
<dbReference type="Proteomes" id="UP000542210">
    <property type="component" value="Unassembled WGS sequence"/>
</dbReference>